<proteinExistence type="predicted"/>
<dbReference type="Proteomes" id="UP000499080">
    <property type="component" value="Unassembled WGS sequence"/>
</dbReference>
<protein>
    <submittedName>
        <fullName evidence="1">Uncharacterized protein</fullName>
    </submittedName>
</protein>
<reference evidence="1 2" key="1">
    <citation type="journal article" date="2019" name="Sci. Rep.">
        <title>Orb-weaving spider Araneus ventricosus genome elucidates the spidroin gene catalogue.</title>
        <authorList>
            <person name="Kono N."/>
            <person name="Nakamura H."/>
            <person name="Ohtoshi R."/>
            <person name="Moran D.A.P."/>
            <person name="Shinohara A."/>
            <person name="Yoshida Y."/>
            <person name="Fujiwara M."/>
            <person name="Mori M."/>
            <person name="Tomita M."/>
            <person name="Arakawa K."/>
        </authorList>
    </citation>
    <scope>NUCLEOTIDE SEQUENCE [LARGE SCALE GENOMIC DNA]</scope>
</reference>
<evidence type="ECO:0000313" key="2">
    <source>
        <dbReference type="Proteomes" id="UP000499080"/>
    </source>
</evidence>
<accession>A0A4Y2FUV1</accession>
<keyword evidence="2" id="KW-1185">Reference proteome</keyword>
<sequence>MKSKQLPRSCCEHGNGFYQVGMNKLGLGPQNLHYLYARTGIKPALEVWYRLSYSHDFVPCGYIPLTQMKEQLPGTKFSTDYEVKTAAKKFL</sequence>
<evidence type="ECO:0000313" key="1">
    <source>
        <dbReference type="EMBL" id="GBM44139.1"/>
    </source>
</evidence>
<organism evidence="1 2">
    <name type="scientific">Araneus ventricosus</name>
    <name type="common">Orbweaver spider</name>
    <name type="synonym">Epeira ventricosa</name>
    <dbReference type="NCBI Taxonomy" id="182803"/>
    <lineage>
        <taxon>Eukaryota</taxon>
        <taxon>Metazoa</taxon>
        <taxon>Ecdysozoa</taxon>
        <taxon>Arthropoda</taxon>
        <taxon>Chelicerata</taxon>
        <taxon>Arachnida</taxon>
        <taxon>Araneae</taxon>
        <taxon>Araneomorphae</taxon>
        <taxon>Entelegynae</taxon>
        <taxon>Araneoidea</taxon>
        <taxon>Araneidae</taxon>
        <taxon>Araneus</taxon>
    </lineage>
</organism>
<dbReference type="EMBL" id="BGPR01001056">
    <property type="protein sequence ID" value="GBM44139.1"/>
    <property type="molecule type" value="Genomic_DNA"/>
</dbReference>
<dbReference type="AlphaFoldDB" id="A0A4Y2FUV1"/>
<gene>
    <name evidence="1" type="ORF">AVEN_93779_1</name>
</gene>
<name>A0A4Y2FUV1_ARAVE</name>
<comment type="caution">
    <text evidence="1">The sequence shown here is derived from an EMBL/GenBank/DDBJ whole genome shotgun (WGS) entry which is preliminary data.</text>
</comment>